<evidence type="ECO:0000313" key="3">
    <source>
        <dbReference type="EMBL" id="OSX62149.1"/>
    </source>
</evidence>
<dbReference type="InterPro" id="IPR002877">
    <property type="entry name" value="RNA_MeTrfase_FtsJ_dom"/>
</dbReference>
<dbReference type="GeneID" id="36330544"/>
<feature type="domain" description="Ribosomal RNA methyltransferase FtsJ" evidence="2">
    <location>
        <begin position="114"/>
        <end position="271"/>
    </location>
</feature>
<dbReference type="EMBL" id="KZ110597">
    <property type="protein sequence ID" value="OSX62149.1"/>
    <property type="molecule type" value="Genomic_DNA"/>
</dbReference>
<dbReference type="RefSeq" id="XP_024338943.1">
    <property type="nucleotide sequence ID" value="XM_024485595.1"/>
</dbReference>
<feature type="compositionally biased region" description="Basic residues" evidence="1">
    <location>
        <begin position="366"/>
        <end position="382"/>
    </location>
</feature>
<name>A0A1X6N0J4_9APHY</name>
<accession>A0A1X6N0J4</accession>
<dbReference type="STRING" id="670580.A0A1X6N0J4"/>
<evidence type="ECO:0000259" key="2">
    <source>
        <dbReference type="Pfam" id="PF01728"/>
    </source>
</evidence>
<dbReference type="AlphaFoldDB" id="A0A1X6N0J4"/>
<dbReference type="GO" id="GO:0032259">
    <property type="term" value="P:methylation"/>
    <property type="evidence" value="ECO:0007669"/>
    <property type="project" value="InterPro"/>
</dbReference>
<evidence type="ECO:0000313" key="4">
    <source>
        <dbReference type="Proteomes" id="UP000194127"/>
    </source>
</evidence>
<dbReference type="CDD" id="cd02440">
    <property type="entry name" value="AdoMet_MTases"/>
    <property type="match status" value="1"/>
</dbReference>
<dbReference type="InterPro" id="IPR029063">
    <property type="entry name" value="SAM-dependent_MTases_sf"/>
</dbReference>
<dbReference type="GO" id="GO:0008168">
    <property type="term" value="F:methyltransferase activity"/>
    <property type="evidence" value="ECO:0007669"/>
    <property type="project" value="InterPro"/>
</dbReference>
<gene>
    <name evidence="3" type="ORF">POSPLADRAFT_1143672</name>
</gene>
<dbReference type="Proteomes" id="UP000194127">
    <property type="component" value="Unassembled WGS sequence"/>
</dbReference>
<dbReference type="Pfam" id="PF01728">
    <property type="entry name" value="FtsJ"/>
    <property type="match status" value="1"/>
</dbReference>
<proteinExistence type="predicted"/>
<organism evidence="3 4">
    <name type="scientific">Postia placenta MAD-698-R-SB12</name>
    <dbReference type="NCBI Taxonomy" id="670580"/>
    <lineage>
        <taxon>Eukaryota</taxon>
        <taxon>Fungi</taxon>
        <taxon>Dikarya</taxon>
        <taxon>Basidiomycota</taxon>
        <taxon>Agaricomycotina</taxon>
        <taxon>Agaricomycetes</taxon>
        <taxon>Polyporales</taxon>
        <taxon>Adustoporiaceae</taxon>
        <taxon>Rhodonia</taxon>
    </lineage>
</organism>
<sequence>MFPPLLQVPTLASIAEVDAFIKVAAQTLIQGEEQGKLFEKRIWNESYRYRCLRLLKHVYGSNPTVDRRFREGFERNARSLEETSATSDLFHLRAFETGFGALNDANAGCFGGGRVKRFLDLGCSPGGFSSWLLKNNPDTKGTGVTLPEEHAKLPVQVEPALRSHGRYQVIYEDIIDIGVKALEQNMCPSIPLDDSFTGLYDLVIAGAFPTMQGRAPWWHRVQLLLSQLLIVLTHVAQGGSVLVLVKTKPQLLTMDILGVLQQVFRFVLAHKAGGLHSYCQSSMLASPTDPALNLANRMPLLSADSAEQVFDNQYRSLLQLLQPVWELQYKAIRKDLARILAPEKEATTSRAMSGVASTVNVGVGRPHGRNHKSATQSHKHIGSKTSSKSGSLLQLTRSPSNAEKTASWRARPCTDGAVVPGDLFGRKRGSGRLSVAELSTTWRARPRME</sequence>
<feature type="compositionally biased region" description="Polar residues" evidence="1">
    <location>
        <begin position="392"/>
        <end position="404"/>
    </location>
</feature>
<evidence type="ECO:0000256" key="1">
    <source>
        <dbReference type="SAM" id="MobiDB-lite"/>
    </source>
</evidence>
<protein>
    <recommendedName>
        <fullName evidence="2">Ribosomal RNA methyltransferase FtsJ domain-containing protein</fullName>
    </recommendedName>
</protein>
<dbReference type="Gene3D" id="3.40.50.150">
    <property type="entry name" value="Vaccinia Virus protein VP39"/>
    <property type="match status" value="1"/>
</dbReference>
<feature type="region of interest" description="Disordered" evidence="1">
    <location>
        <begin position="360"/>
        <end position="409"/>
    </location>
</feature>
<keyword evidence="4" id="KW-1185">Reference proteome</keyword>
<reference evidence="3 4" key="1">
    <citation type="submission" date="2017-04" db="EMBL/GenBank/DDBJ databases">
        <title>Genome Sequence of the Model Brown-Rot Fungus Postia placenta SB12.</title>
        <authorList>
            <consortium name="DOE Joint Genome Institute"/>
            <person name="Gaskell J."/>
            <person name="Kersten P."/>
            <person name="Larrondo L.F."/>
            <person name="Canessa P."/>
            <person name="Martinez D."/>
            <person name="Hibbett D."/>
            <person name="Schmoll M."/>
            <person name="Kubicek C.P."/>
            <person name="Martinez A.T."/>
            <person name="Yadav J."/>
            <person name="Master E."/>
            <person name="Magnuson J.K."/>
            <person name="James T."/>
            <person name="Yaver D."/>
            <person name="Berka R."/>
            <person name="Labutti K."/>
            <person name="Lipzen A."/>
            <person name="Aerts A."/>
            <person name="Barry K."/>
            <person name="Henrissat B."/>
            <person name="Blanchette R."/>
            <person name="Grigoriev I."/>
            <person name="Cullen D."/>
        </authorList>
    </citation>
    <scope>NUCLEOTIDE SEQUENCE [LARGE SCALE GENOMIC DNA]</scope>
    <source>
        <strain evidence="3 4">MAD-698-R-SB12</strain>
    </source>
</reference>
<dbReference type="OrthoDB" id="417125at2759"/>
<dbReference type="SUPFAM" id="SSF53335">
    <property type="entry name" value="S-adenosyl-L-methionine-dependent methyltransferases"/>
    <property type="match status" value="1"/>
</dbReference>